<name>A0A9X1WGD1_9VIBR</name>
<comment type="caution">
    <text evidence="2">The sequence shown here is derived from an EMBL/GenBank/DDBJ whole genome shotgun (WGS) entry which is preliminary data.</text>
</comment>
<evidence type="ECO:0000313" key="2">
    <source>
        <dbReference type="EMBL" id="MCJ2376154.1"/>
    </source>
</evidence>
<proteinExistence type="predicted"/>
<protein>
    <submittedName>
        <fullName evidence="2">DUF2850 domain-containing protein</fullName>
    </submittedName>
</protein>
<dbReference type="EMBL" id="JAJNNZ010000003">
    <property type="protein sequence ID" value="MCJ2376154.1"/>
    <property type="molecule type" value="Genomic_DNA"/>
</dbReference>
<organism evidence="2 3">
    <name type="scientific">Vibrio gelatinilyticus</name>
    <dbReference type="NCBI Taxonomy" id="2893468"/>
    <lineage>
        <taxon>Bacteria</taxon>
        <taxon>Pseudomonadati</taxon>
        <taxon>Pseudomonadota</taxon>
        <taxon>Gammaproteobacteria</taxon>
        <taxon>Vibrionales</taxon>
        <taxon>Vibrionaceae</taxon>
        <taxon>Vibrio</taxon>
    </lineage>
</organism>
<evidence type="ECO:0000313" key="3">
    <source>
        <dbReference type="Proteomes" id="UP001139488"/>
    </source>
</evidence>
<gene>
    <name evidence="2" type="ORF">LNL84_04830</name>
</gene>
<accession>A0A9X1WGD1</accession>
<dbReference type="AlphaFoldDB" id="A0A9X1WGD1"/>
<feature type="transmembrane region" description="Helical" evidence="1">
    <location>
        <begin position="16"/>
        <end position="38"/>
    </location>
</feature>
<dbReference type="RefSeq" id="WP_244355563.1">
    <property type="nucleotide sequence ID" value="NZ_JAJNNZ010000003.1"/>
</dbReference>
<keyword evidence="1" id="KW-0812">Transmembrane</keyword>
<sequence length="159" mass="18145">MNQSYRLNTKNKSDNHLFLIVVVTVVIIIVSLISMLLYKSHKEHIDVSRIYGNWKEIGAPLQRTEILTFSQQGVHRDHRLIATSYEFDGRIVTIVTGSGHWVYERVGTERSPQLKRLTPALPPQRFILEGYETTVNMDGGGVGIGQNRRAALREHFTTE</sequence>
<dbReference type="InterPro" id="IPR021271">
    <property type="entry name" value="DUF2850"/>
</dbReference>
<evidence type="ECO:0000256" key="1">
    <source>
        <dbReference type="SAM" id="Phobius"/>
    </source>
</evidence>
<keyword evidence="3" id="KW-1185">Reference proteome</keyword>
<keyword evidence="1" id="KW-1133">Transmembrane helix</keyword>
<keyword evidence="1" id="KW-0472">Membrane</keyword>
<reference evidence="2" key="1">
    <citation type="submission" date="2021-11" db="EMBL/GenBank/DDBJ databases">
        <title>Vibrio ZSDE26 sp. nov. and Vibrio ZSDZ34 sp. nov., isolated from coastal seawater in Qingdao.</title>
        <authorList>
            <person name="Zhang P."/>
        </authorList>
    </citation>
    <scope>NUCLEOTIDE SEQUENCE</scope>
    <source>
        <strain evidence="2">ZSDZ34</strain>
    </source>
</reference>
<dbReference type="Proteomes" id="UP001139488">
    <property type="component" value="Unassembled WGS sequence"/>
</dbReference>
<dbReference type="Pfam" id="PF11012">
    <property type="entry name" value="DUF2850"/>
    <property type="match status" value="1"/>
</dbReference>